<gene>
    <name evidence="2" type="ORF">BEMITA_LOCUS12883</name>
</gene>
<keyword evidence="1" id="KW-0472">Membrane</keyword>
<keyword evidence="1" id="KW-1133">Transmembrane helix</keyword>
<evidence type="ECO:0000313" key="3">
    <source>
        <dbReference type="Proteomes" id="UP001152759"/>
    </source>
</evidence>
<organism evidence="2 3">
    <name type="scientific">Bemisia tabaci</name>
    <name type="common">Sweetpotato whitefly</name>
    <name type="synonym">Aleurodes tabaci</name>
    <dbReference type="NCBI Taxonomy" id="7038"/>
    <lineage>
        <taxon>Eukaryota</taxon>
        <taxon>Metazoa</taxon>
        <taxon>Ecdysozoa</taxon>
        <taxon>Arthropoda</taxon>
        <taxon>Hexapoda</taxon>
        <taxon>Insecta</taxon>
        <taxon>Pterygota</taxon>
        <taxon>Neoptera</taxon>
        <taxon>Paraneoptera</taxon>
        <taxon>Hemiptera</taxon>
        <taxon>Sternorrhyncha</taxon>
        <taxon>Aleyrodoidea</taxon>
        <taxon>Aleyrodidae</taxon>
        <taxon>Aleyrodinae</taxon>
        <taxon>Bemisia</taxon>
    </lineage>
</organism>
<sequence length="188" mass="21903">MMRHKMRIRWCRLRQKTSRGRKISALSSENCFSTQEIKKRLMQVYRLPELRLWPDKSAKLYAIRRFLGGSATSRIRGKLLVAFTTIIVLFALIVSLWSRRQEPVGRHNNALGDPVSATRVVREIRIRGYHAPREVRRERTEWGRDLRKPCLSIPQGCRAMSLNLLNTPCRKILSRPDAFPAVLRKNAV</sequence>
<dbReference type="EMBL" id="OU963869">
    <property type="protein sequence ID" value="CAH0394605.1"/>
    <property type="molecule type" value="Genomic_DNA"/>
</dbReference>
<keyword evidence="3" id="KW-1185">Reference proteome</keyword>
<protein>
    <submittedName>
        <fullName evidence="2">Uncharacterized protein</fullName>
    </submittedName>
</protein>
<proteinExistence type="predicted"/>
<evidence type="ECO:0000313" key="2">
    <source>
        <dbReference type="EMBL" id="CAH0394605.1"/>
    </source>
</evidence>
<keyword evidence="1" id="KW-0812">Transmembrane</keyword>
<evidence type="ECO:0000256" key="1">
    <source>
        <dbReference type="SAM" id="Phobius"/>
    </source>
</evidence>
<dbReference type="AlphaFoldDB" id="A0A9P0ALY6"/>
<dbReference type="Proteomes" id="UP001152759">
    <property type="component" value="Chromosome 8"/>
</dbReference>
<accession>A0A9P0ALY6</accession>
<feature type="transmembrane region" description="Helical" evidence="1">
    <location>
        <begin position="79"/>
        <end position="98"/>
    </location>
</feature>
<name>A0A9P0ALY6_BEMTA</name>
<reference evidence="2" key="1">
    <citation type="submission" date="2021-12" db="EMBL/GenBank/DDBJ databases">
        <authorList>
            <person name="King R."/>
        </authorList>
    </citation>
    <scope>NUCLEOTIDE SEQUENCE</scope>
</reference>